<name>A0A8T2N6P4_9TELE</name>
<dbReference type="InterPro" id="IPR012461">
    <property type="entry name" value="SACK1"/>
</dbReference>
<feature type="compositionally biased region" description="Basic and acidic residues" evidence="2">
    <location>
        <begin position="709"/>
        <end position="718"/>
    </location>
</feature>
<feature type="region of interest" description="Disordered" evidence="2">
    <location>
        <begin position="421"/>
        <end position="454"/>
    </location>
</feature>
<feature type="compositionally biased region" description="Polar residues" evidence="2">
    <location>
        <begin position="1084"/>
        <end position="1096"/>
    </location>
</feature>
<feature type="compositionally biased region" description="Low complexity" evidence="2">
    <location>
        <begin position="19"/>
        <end position="28"/>
    </location>
</feature>
<evidence type="ECO:0000313" key="5">
    <source>
        <dbReference type="Proteomes" id="UP000824540"/>
    </source>
</evidence>
<feature type="compositionally biased region" description="Basic and acidic residues" evidence="2">
    <location>
        <begin position="432"/>
        <end position="448"/>
    </location>
</feature>
<dbReference type="InterPro" id="IPR050944">
    <property type="entry name" value="FAM83"/>
</dbReference>
<reference evidence="4" key="1">
    <citation type="thesis" date="2021" institute="BYU ScholarsArchive" country="Provo, UT, USA">
        <title>Applications of and Algorithms for Genome Assembly and Genomic Analyses with an Emphasis on Marine Teleosts.</title>
        <authorList>
            <person name="Pickett B.D."/>
        </authorList>
    </citation>
    <scope>NUCLEOTIDE SEQUENCE</scope>
    <source>
        <strain evidence="4">HI-2016</strain>
    </source>
</reference>
<sequence>TQPLSYSLRPCGAPPYLSSMAHRSQSSSQGDNPLDPHYLPPHYREDYRLAIDALVEDDLEGYYAFLQGTGVVDFLCQPEVEHIKRTLQVPCESSLPELPYVETDADGSSDTYWPVHSDLEAPALDLGWPQNNLMGPTEVTTLVIAVVMDMFTDIDLFSDLLDATMRNVAVYILLDEQNSHNFTTMVSNCKVNLERVHLMRVRTVPGTTYFCRTGKSFKGQMMDRFMLVDCRVVLTGNYSFMWSFEKIHRCMAHLFLGELVTTFDEEFRILYAQSEPMVVESALVPLPGESSYSSHRTPSFRNPRGCLPLENTLYGGHFGHPFGDKMNMHPFRRVDHFQSSLETMQMQMHSSKQSHKLLKVEQGRSMMASREMEMSYKRHSYAEGGHESYAASRQFMKHQVMNNLEEVEAQSSYLFSEQHHYQGHGPGSGRGVTDKMKSQGYSHGEKYLDSGQPLELEPPDTYGYVADYLSSSSSKDVFHDTKEMAPGEGVYGGGSLKRGNMGQSYVCQTSPTQLHPPDQRTPFRESSCDRQPQEPGMKQGLRKWRINSYLSAYEDAAEDPMPPPLGPDPFDEPPRSSEAKLYNPDPSVPRFSTEDITKNTKSKQDFFPRYSRPNLLQTQKHPSELQTSLTVGSILTPTASETSATVEGDKAEEVEGREPRETSITRQESFRSRINPMLQRSSRLRSSLIFRSSKLEESSSQALKSVSGSDHKENPKEDEGNDLLKSSVVAQILEKRRSVREPFDWSSHKRTALDETKDPQSKETSEESLSEKTLSDSAHKEQPKPVEREQLDIAPKEKPTNSTSVESLTSTTSFLNMNDPEVRLQYFKELAAKRKAAKISMESVSAAPDVSENVTDRNVKTPGISANLPDTTLTKKPSISITPADPVLKKQEVSAATDSINQSHTSIRKTSQSDLKQQDSKLSSDMSKSPSPVSLKEDILHQSKGSHNYNISRDKGLYSDATDTQKHELKKASSQTASIMTINEPGKSLQIDTKSSLSLNQTDSSVDGKAREVMKDPTQKLVSPFGTKDKTVAAREAEEHAFTQTVKSVSDISAKAGSQSNTEAGQALKAGTSHSKEEKDDQRSSTSKVGQSRYQASTSSLIYSSNLRDDTKVILEQISASNQSRMEQAKKAVSSTDEDKMGESDKNVDTRPNPYLTKSRFQRTPVPNPQDRDVLLKKMENMRKEKKVYSRFESRASSSSSCSSSSSLLSSSSISDAPVFFSSLSFARSRFSLRCSTL</sequence>
<protein>
    <recommendedName>
        <fullName evidence="3">Scaffolding anchor of CK1 domain-containing protein</fullName>
    </recommendedName>
</protein>
<feature type="region of interest" description="Disordered" evidence="2">
    <location>
        <begin position="745"/>
        <end position="819"/>
    </location>
</feature>
<evidence type="ECO:0000259" key="3">
    <source>
        <dbReference type="Pfam" id="PF07894"/>
    </source>
</evidence>
<evidence type="ECO:0000256" key="2">
    <source>
        <dbReference type="SAM" id="MobiDB-lite"/>
    </source>
</evidence>
<feature type="compositionally biased region" description="Polar residues" evidence="2">
    <location>
        <begin position="614"/>
        <end position="645"/>
    </location>
</feature>
<feature type="region of interest" description="Disordered" evidence="2">
    <location>
        <begin position="19"/>
        <end position="39"/>
    </location>
</feature>
<dbReference type="GO" id="GO:0045095">
    <property type="term" value="C:keratin filament"/>
    <property type="evidence" value="ECO:0007669"/>
    <property type="project" value="TreeGrafter"/>
</dbReference>
<dbReference type="GO" id="GO:0007165">
    <property type="term" value="P:signal transduction"/>
    <property type="evidence" value="ECO:0007669"/>
    <property type="project" value="TreeGrafter"/>
</dbReference>
<feature type="region of interest" description="Disordered" evidence="2">
    <location>
        <begin position="1047"/>
        <end position="1096"/>
    </location>
</feature>
<accession>A0A8T2N6P4</accession>
<feature type="compositionally biased region" description="Basic and acidic residues" evidence="2">
    <location>
        <begin position="1137"/>
        <end position="1149"/>
    </location>
</feature>
<feature type="compositionally biased region" description="Polar residues" evidence="2">
    <location>
        <begin position="698"/>
        <end position="708"/>
    </location>
</feature>
<dbReference type="EMBL" id="JAFBMS010000114">
    <property type="protein sequence ID" value="KAG9335616.1"/>
    <property type="molecule type" value="Genomic_DNA"/>
</dbReference>
<dbReference type="GO" id="GO:0044380">
    <property type="term" value="P:protein localization to cytoskeleton"/>
    <property type="evidence" value="ECO:0007669"/>
    <property type="project" value="TreeGrafter"/>
</dbReference>
<dbReference type="GO" id="GO:0030335">
    <property type="term" value="P:positive regulation of cell migration"/>
    <property type="evidence" value="ECO:0007669"/>
    <property type="project" value="TreeGrafter"/>
</dbReference>
<dbReference type="PANTHER" id="PTHR16181:SF29">
    <property type="entry name" value="PROTEIN FAM83A-RELATED"/>
    <property type="match status" value="1"/>
</dbReference>
<dbReference type="GO" id="GO:0019901">
    <property type="term" value="F:protein kinase binding"/>
    <property type="evidence" value="ECO:0007669"/>
    <property type="project" value="TreeGrafter"/>
</dbReference>
<feature type="compositionally biased region" description="Low complexity" evidence="2">
    <location>
        <begin position="920"/>
        <end position="934"/>
    </location>
</feature>
<dbReference type="Gene3D" id="3.30.870.10">
    <property type="entry name" value="Endonuclease Chain A"/>
    <property type="match status" value="1"/>
</dbReference>
<feature type="compositionally biased region" description="Polar residues" evidence="2">
    <location>
        <begin position="1047"/>
        <end position="1064"/>
    </location>
</feature>
<evidence type="ECO:0000256" key="1">
    <source>
        <dbReference type="ARBA" id="ARBA00006937"/>
    </source>
</evidence>
<feature type="compositionally biased region" description="Polar residues" evidence="2">
    <location>
        <begin position="894"/>
        <end position="915"/>
    </location>
</feature>
<dbReference type="PANTHER" id="PTHR16181">
    <property type="entry name" value="PROTEIN FAM83A-RELATED"/>
    <property type="match status" value="1"/>
</dbReference>
<feature type="compositionally biased region" description="Low complexity" evidence="2">
    <location>
        <begin position="800"/>
        <end position="813"/>
    </location>
</feature>
<dbReference type="GO" id="GO:0045104">
    <property type="term" value="P:intermediate filament cytoskeleton organization"/>
    <property type="evidence" value="ECO:0007669"/>
    <property type="project" value="TreeGrafter"/>
</dbReference>
<feature type="region of interest" description="Disordered" evidence="2">
    <location>
        <begin position="556"/>
        <end position="667"/>
    </location>
</feature>
<feature type="non-terminal residue" evidence="4">
    <location>
        <position position="1238"/>
    </location>
</feature>
<feature type="compositionally biased region" description="Basic and acidic residues" evidence="2">
    <location>
        <begin position="952"/>
        <end position="971"/>
    </location>
</feature>
<feature type="compositionally biased region" description="Basic and acidic residues" evidence="2">
    <location>
        <begin position="1074"/>
        <end position="1083"/>
    </location>
</feature>
<proteinExistence type="inferred from homology"/>
<dbReference type="AlphaFoldDB" id="A0A8T2N6P4"/>
<organism evidence="4 5">
    <name type="scientific">Albula glossodonta</name>
    <name type="common">roundjaw bonefish</name>
    <dbReference type="NCBI Taxonomy" id="121402"/>
    <lineage>
        <taxon>Eukaryota</taxon>
        <taxon>Metazoa</taxon>
        <taxon>Chordata</taxon>
        <taxon>Craniata</taxon>
        <taxon>Vertebrata</taxon>
        <taxon>Euteleostomi</taxon>
        <taxon>Actinopterygii</taxon>
        <taxon>Neopterygii</taxon>
        <taxon>Teleostei</taxon>
        <taxon>Albuliformes</taxon>
        <taxon>Albulidae</taxon>
        <taxon>Albula</taxon>
    </lineage>
</organism>
<evidence type="ECO:0000313" key="4">
    <source>
        <dbReference type="EMBL" id="KAG9335616.1"/>
    </source>
</evidence>
<comment type="caution">
    <text evidence="4">The sequence shown here is derived from an EMBL/GenBank/DDBJ whole genome shotgun (WGS) entry which is preliminary data.</text>
</comment>
<comment type="similarity">
    <text evidence="1">Belongs to the FAM83 family.</text>
</comment>
<feature type="non-terminal residue" evidence="4">
    <location>
        <position position="1"/>
    </location>
</feature>
<feature type="compositionally biased region" description="Basic and acidic residues" evidence="2">
    <location>
        <begin position="517"/>
        <end position="532"/>
    </location>
</feature>
<feature type="domain" description="Scaffolding anchor of CK1" evidence="3">
    <location>
        <begin position="141"/>
        <end position="276"/>
    </location>
</feature>
<feature type="region of interest" description="Disordered" evidence="2">
    <location>
        <begin position="696"/>
        <end position="725"/>
    </location>
</feature>
<feature type="compositionally biased region" description="Basic and acidic residues" evidence="2">
    <location>
        <begin position="647"/>
        <end position="667"/>
    </location>
</feature>
<keyword evidence="5" id="KW-1185">Reference proteome</keyword>
<dbReference type="GO" id="GO:1990254">
    <property type="term" value="F:keratin filament binding"/>
    <property type="evidence" value="ECO:0007669"/>
    <property type="project" value="TreeGrafter"/>
</dbReference>
<gene>
    <name evidence="4" type="ORF">JZ751_004381</name>
</gene>
<feature type="compositionally biased region" description="Basic and acidic residues" evidence="2">
    <location>
        <begin position="745"/>
        <end position="799"/>
    </location>
</feature>
<dbReference type="OrthoDB" id="9832446at2759"/>
<dbReference type="SUPFAM" id="SSF56024">
    <property type="entry name" value="Phospholipase D/nuclease"/>
    <property type="match status" value="1"/>
</dbReference>
<feature type="region of interest" description="Disordered" evidence="2">
    <location>
        <begin position="508"/>
        <end position="540"/>
    </location>
</feature>
<feature type="compositionally biased region" description="Basic and acidic residues" evidence="2">
    <location>
        <begin position="592"/>
        <end position="606"/>
    </location>
</feature>
<feature type="region of interest" description="Disordered" evidence="2">
    <location>
        <begin position="842"/>
        <end position="973"/>
    </location>
</feature>
<feature type="compositionally biased region" description="Polar residues" evidence="2">
    <location>
        <begin position="868"/>
        <end position="881"/>
    </location>
</feature>
<feature type="region of interest" description="Disordered" evidence="2">
    <location>
        <begin position="1123"/>
        <end position="1171"/>
    </location>
</feature>
<dbReference type="Proteomes" id="UP000824540">
    <property type="component" value="Unassembled WGS sequence"/>
</dbReference>
<dbReference type="Pfam" id="PF07894">
    <property type="entry name" value="SACK1"/>
    <property type="match status" value="1"/>
</dbReference>